<comment type="caution">
    <text evidence="4">The sequence shown here is derived from an EMBL/GenBank/DDBJ whole genome shotgun (WGS) entry which is preliminary data.</text>
</comment>
<keyword evidence="4" id="KW-0645">Protease</keyword>
<dbReference type="Pfam" id="PF02113">
    <property type="entry name" value="Peptidase_S13"/>
    <property type="match status" value="2"/>
</dbReference>
<name>A0A7W9V1K0_9ACTN</name>
<dbReference type="GO" id="GO:0009002">
    <property type="term" value="F:serine-type D-Ala-D-Ala carboxypeptidase activity"/>
    <property type="evidence" value="ECO:0007669"/>
    <property type="project" value="UniProtKB-EC"/>
</dbReference>
<organism evidence="4 5">
    <name type="scientific">Streptomyces zagrosensis</name>
    <dbReference type="NCBI Taxonomy" id="1042984"/>
    <lineage>
        <taxon>Bacteria</taxon>
        <taxon>Bacillati</taxon>
        <taxon>Actinomycetota</taxon>
        <taxon>Actinomycetes</taxon>
        <taxon>Kitasatosporales</taxon>
        <taxon>Streptomycetaceae</taxon>
        <taxon>Streptomyces</taxon>
    </lineage>
</organism>
<evidence type="ECO:0000256" key="1">
    <source>
        <dbReference type="ARBA" id="ARBA00006096"/>
    </source>
</evidence>
<keyword evidence="5" id="KW-1185">Reference proteome</keyword>
<dbReference type="EMBL" id="JACHJL010000023">
    <property type="protein sequence ID" value="MBB5939378.1"/>
    <property type="molecule type" value="Genomic_DNA"/>
</dbReference>
<dbReference type="RefSeq" id="WP_184578356.1">
    <property type="nucleotide sequence ID" value="NZ_JACHJL010000023.1"/>
</dbReference>
<feature type="compositionally biased region" description="Low complexity" evidence="3">
    <location>
        <begin position="82"/>
        <end position="94"/>
    </location>
</feature>
<dbReference type="SUPFAM" id="SSF56601">
    <property type="entry name" value="beta-lactamase/transpeptidase-like"/>
    <property type="match status" value="1"/>
</dbReference>
<comment type="similarity">
    <text evidence="1">Belongs to the peptidase S13 family.</text>
</comment>
<protein>
    <submittedName>
        <fullName evidence="4">D-alanyl-D-alanine carboxypeptidase/D-alanyl-D-alanine-endopeptidase (Penicillin-binding protein 4)</fullName>
        <ecNumber evidence="4">3.4.16.4</ecNumber>
        <ecNumber evidence="4">3.4.21.-</ecNumber>
    </submittedName>
</protein>
<keyword evidence="2 4" id="KW-0378">Hydrolase</keyword>
<feature type="compositionally biased region" description="Basic and acidic residues" evidence="3">
    <location>
        <begin position="299"/>
        <end position="310"/>
    </location>
</feature>
<dbReference type="PANTHER" id="PTHR30023">
    <property type="entry name" value="D-ALANYL-D-ALANINE CARBOXYPEPTIDASE"/>
    <property type="match status" value="1"/>
</dbReference>
<feature type="compositionally biased region" description="Polar residues" evidence="3">
    <location>
        <begin position="95"/>
        <end position="105"/>
    </location>
</feature>
<feature type="compositionally biased region" description="Basic and acidic residues" evidence="3">
    <location>
        <begin position="270"/>
        <end position="288"/>
    </location>
</feature>
<feature type="region of interest" description="Disordered" evidence="3">
    <location>
        <begin position="270"/>
        <end position="348"/>
    </location>
</feature>
<evidence type="ECO:0000256" key="3">
    <source>
        <dbReference type="SAM" id="MobiDB-lite"/>
    </source>
</evidence>
<dbReference type="PANTHER" id="PTHR30023:SF0">
    <property type="entry name" value="PENICILLIN-SENSITIVE CARBOXYPEPTIDASE A"/>
    <property type="match status" value="1"/>
</dbReference>
<dbReference type="GO" id="GO:0000270">
    <property type="term" value="P:peptidoglycan metabolic process"/>
    <property type="evidence" value="ECO:0007669"/>
    <property type="project" value="TreeGrafter"/>
</dbReference>
<feature type="compositionally biased region" description="Low complexity" evidence="3">
    <location>
        <begin position="317"/>
        <end position="327"/>
    </location>
</feature>
<dbReference type="AlphaFoldDB" id="A0A7W9V1K0"/>
<dbReference type="InterPro" id="IPR000667">
    <property type="entry name" value="Peptidase_S13"/>
</dbReference>
<feature type="region of interest" description="Disordered" evidence="3">
    <location>
        <begin position="49"/>
        <end position="120"/>
    </location>
</feature>
<proteinExistence type="inferred from homology"/>
<evidence type="ECO:0000313" key="5">
    <source>
        <dbReference type="Proteomes" id="UP000588098"/>
    </source>
</evidence>
<dbReference type="PRINTS" id="PR00922">
    <property type="entry name" value="DADACBPTASE3"/>
</dbReference>
<dbReference type="EC" id="3.4.21.-" evidence="4"/>
<dbReference type="NCBIfam" id="TIGR00666">
    <property type="entry name" value="PBP4"/>
    <property type="match status" value="1"/>
</dbReference>
<dbReference type="Gene3D" id="3.40.710.10">
    <property type="entry name" value="DD-peptidase/beta-lactamase superfamily"/>
    <property type="match status" value="2"/>
</dbReference>
<evidence type="ECO:0000313" key="4">
    <source>
        <dbReference type="EMBL" id="MBB5939378.1"/>
    </source>
</evidence>
<dbReference type="Proteomes" id="UP000588098">
    <property type="component" value="Unassembled WGS sequence"/>
</dbReference>
<keyword evidence="4" id="KW-0121">Carboxypeptidase</keyword>
<dbReference type="GO" id="GO:0006508">
    <property type="term" value="P:proteolysis"/>
    <property type="evidence" value="ECO:0007669"/>
    <property type="project" value="InterPro"/>
</dbReference>
<evidence type="ECO:0000256" key="2">
    <source>
        <dbReference type="ARBA" id="ARBA00022801"/>
    </source>
</evidence>
<dbReference type="InterPro" id="IPR012338">
    <property type="entry name" value="Beta-lactam/transpept-like"/>
</dbReference>
<reference evidence="4 5" key="1">
    <citation type="submission" date="2020-08" db="EMBL/GenBank/DDBJ databases">
        <title>Genomic Encyclopedia of Type Strains, Phase III (KMG-III): the genomes of soil and plant-associated and newly described type strains.</title>
        <authorList>
            <person name="Whitman W."/>
        </authorList>
    </citation>
    <scope>NUCLEOTIDE SEQUENCE [LARGE SCALE GENOMIC DNA]</scope>
    <source>
        <strain evidence="4 5">CECT 8305</strain>
    </source>
</reference>
<sequence>MPDEARWRFGWWLDQWRVTTREQRRTGLLAAGSALVGLAVAATSVVASGPWDSGQRTAERQRAASGARTGGGQHGPGPAPAPSAALVLAPLGAPTQSPTPRTGEQSVPMPTGPGLSDALGPLLKDDALGPLRAGAVVDAATGRQLFDAKANSAAVPASVIKLVTGVAALSALGPGHRLTTTVATVPGDTGRIVLVGGGDPTLTARATHGPESARPASLRQLADDTARALGARDQRNVRLDYDTSLYSGPVLHPIGPNENLAPVTALMADEGRRDDSERGPADRAKDPAADAARTFAGLLRDRGIKVTGDPRHHRRPGAAAEANDAKGAAGGRGANGAQAGEDDQGSADTTLATVRSQPLSALVERALTNSDNDIAEALARHTALATGRPASFAGARDAVTAQLKKLGLPVAGARFADGSGLDRDDKVSSALLAQVLVRAADPGQPALRPVLTGLPIAGFTGTLRDRYAKDAVGRGVVRAKTGTLTGVNTLAGTVVDADGRLLTFAFVTNGTDDPHAAQRALDRLASALANCGCR</sequence>
<gene>
    <name evidence="4" type="ORF">FHS42_006472</name>
</gene>
<dbReference type="EC" id="3.4.16.4" evidence="4"/>
<accession>A0A7W9V1K0</accession>